<name>A0A5R8M8S5_9GAMM</name>
<organism evidence="1 2">
    <name type="scientific">Halomonas urmiana</name>
    <dbReference type="NCBI Taxonomy" id="490901"/>
    <lineage>
        <taxon>Bacteria</taxon>
        <taxon>Pseudomonadati</taxon>
        <taxon>Pseudomonadota</taxon>
        <taxon>Gammaproteobacteria</taxon>
        <taxon>Oceanospirillales</taxon>
        <taxon>Halomonadaceae</taxon>
        <taxon>Halomonas</taxon>
    </lineage>
</organism>
<accession>A0A5R8M8S5</accession>
<dbReference type="RefSeq" id="WP_204758418.1">
    <property type="nucleotide sequence ID" value="NZ_VBUI01000037.1"/>
</dbReference>
<sequence length="62" mass="6851">SWKLEAGSWKLEAGSWKLEGSLLPPTPVSRPFFQLPAAKRRSSSFKLRAKPGQALMVSIPPM</sequence>
<gene>
    <name evidence="1" type="ORF">FEI13_17570</name>
</gene>
<protein>
    <submittedName>
        <fullName evidence="1">Uncharacterized protein</fullName>
    </submittedName>
</protein>
<dbReference type="EMBL" id="VBUI01000037">
    <property type="protein sequence ID" value="TLF45971.1"/>
    <property type="molecule type" value="Genomic_DNA"/>
</dbReference>
<feature type="non-terminal residue" evidence="1">
    <location>
        <position position="1"/>
    </location>
</feature>
<reference evidence="1 2" key="1">
    <citation type="journal article" date="2007" name="Int. J. Syst. Evol. Microbiol.">
        <title>Halomonas saccharevitans sp. nov., Halomonas arcis sp. nov. and Halomonas subterranea sp. nov., halophilic bacteria isolated from hypersaline environments of China.</title>
        <authorList>
            <person name="Xu X.W."/>
            <person name="Wu Y.H."/>
            <person name="Zhou Z."/>
            <person name="Wang C.S."/>
            <person name="Zhou Y.G."/>
            <person name="Zhang H.B."/>
            <person name="Wang Y."/>
            <person name="Wu M."/>
        </authorList>
    </citation>
    <scope>NUCLEOTIDE SEQUENCE [LARGE SCALE GENOMIC DNA]</scope>
    <source>
        <strain evidence="1 2">TBZ3</strain>
    </source>
</reference>
<evidence type="ECO:0000313" key="1">
    <source>
        <dbReference type="EMBL" id="TLF45971.1"/>
    </source>
</evidence>
<dbReference type="Proteomes" id="UP000306973">
    <property type="component" value="Unassembled WGS sequence"/>
</dbReference>
<evidence type="ECO:0000313" key="2">
    <source>
        <dbReference type="Proteomes" id="UP000306973"/>
    </source>
</evidence>
<keyword evidence="2" id="KW-1185">Reference proteome</keyword>
<proteinExistence type="predicted"/>
<comment type="caution">
    <text evidence="1">The sequence shown here is derived from an EMBL/GenBank/DDBJ whole genome shotgun (WGS) entry which is preliminary data.</text>
</comment>
<dbReference type="AlphaFoldDB" id="A0A5R8M8S5"/>